<dbReference type="RefSeq" id="WP_021752220.1">
    <property type="nucleotide sequence ID" value="NZ_KI271789.1"/>
</dbReference>
<feature type="binding site" evidence="11">
    <location>
        <begin position="10"/>
        <end position="17"/>
    </location>
    <ligand>
        <name>ATP</name>
        <dbReference type="ChEBI" id="CHEBI:30616"/>
    </ligand>
</feature>
<name>U2QWU7_9BACL</name>
<keyword evidence="4 11" id="KW-0808">Transferase</keyword>
<organism evidence="13 14">
    <name type="scientific">Gemella bergeri ATCC 700627</name>
    <dbReference type="NCBI Taxonomy" id="1321820"/>
    <lineage>
        <taxon>Bacteria</taxon>
        <taxon>Bacillati</taxon>
        <taxon>Bacillota</taxon>
        <taxon>Bacilli</taxon>
        <taxon>Bacillales</taxon>
        <taxon>Gemellaceae</taxon>
        <taxon>Gemella</taxon>
    </lineage>
</organism>
<evidence type="ECO:0000256" key="4">
    <source>
        <dbReference type="ARBA" id="ARBA00022679"/>
    </source>
</evidence>
<keyword evidence="8 11" id="KW-0067">ATP-binding</keyword>
<dbReference type="NCBIfam" id="TIGR00041">
    <property type="entry name" value="DTMP_kinase"/>
    <property type="match status" value="1"/>
</dbReference>
<reference evidence="13 14" key="1">
    <citation type="submission" date="2013-08" db="EMBL/GenBank/DDBJ databases">
        <authorList>
            <person name="Weinstock G."/>
            <person name="Sodergren E."/>
            <person name="Wylie T."/>
            <person name="Fulton L."/>
            <person name="Fulton R."/>
            <person name="Fronick C."/>
            <person name="O'Laughlin M."/>
            <person name="Godfrey J."/>
            <person name="Miner T."/>
            <person name="Herter B."/>
            <person name="Appelbaum E."/>
            <person name="Cordes M."/>
            <person name="Lek S."/>
            <person name="Wollam A."/>
            <person name="Pepin K.H."/>
            <person name="Palsikar V.B."/>
            <person name="Mitreva M."/>
            <person name="Wilson R.K."/>
        </authorList>
    </citation>
    <scope>NUCLEOTIDE SEQUENCE [LARGE SCALE GENOMIC DNA]</scope>
    <source>
        <strain evidence="13 14">ATCC 700627</strain>
    </source>
</reference>
<dbReference type="GO" id="GO:0005524">
    <property type="term" value="F:ATP binding"/>
    <property type="evidence" value="ECO:0007669"/>
    <property type="project" value="UniProtKB-UniRule"/>
</dbReference>
<dbReference type="EC" id="2.7.4.9" evidence="2 11"/>
<dbReference type="PANTHER" id="PTHR10344">
    <property type="entry name" value="THYMIDYLATE KINASE"/>
    <property type="match status" value="1"/>
</dbReference>
<comment type="similarity">
    <text evidence="1 11">Belongs to the thymidylate kinase family.</text>
</comment>
<protein>
    <recommendedName>
        <fullName evidence="3 11">Thymidylate kinase</fullName>
        <ecNumber evidence="2 11">2.7.4.9</ecNumber>
    </recommendedName>
    <alternativeName>
        <fullName evidence="11">dTMP kinase</fullName>
    </alternativeName>
</protein>
<keyword evidence="5 11" id="KW-0545">Nucleotide biosynthesis</keyword>
<accession>U2QWU7</accession>
<evidence type="ECO:0000313" key="13">
    <source>
        <dbReference type="EMBL" id="ERK60694.1"/>
    </source>
</evidence>
<evidence type="ECO:0000313" key="14">
    <source>
        <dbReference type="Proteomes" id="UP000016637"/>
    </source>
</evidence>
<comment type="caution">
    <text evidence="13">The sequence shown here is derived from an EMBL/GenBank/DDBJ whole genome shotgun (WGS) entry which is preliminary data.</text>
</comment>
<proteinExistence type="inferred from homology"/>
<dbReference type="Gene3D" id="3.40.50.300">
    <property type="entry name" value="P-loop containing nucleotide triphosphate hydrolases"/>
    <property type="match status" value="1"/>
</dbReference>
<evidence type="ECO:0000256" key="9">
    <source>
        <dbReference type="ARBA" id="ARBA00048743"/>
    </source>
</evidence>
<comment type="catalytic activity">
    <reaction evidence="9 11">
        <text>dTMP + ATP = dTDP + ADP</text>
        <dbReference type="Rhea" id="RHEA:13517"/>
        <dbReference type="ChEBI" id="CHEBI:30616"/>
        <dbReference type="ChEBI" id="CHEBI:58369"/>
        <dbReference type="ChEBI" id="CHEBI:63528"/>
        <dbReference type="ChEBI" id="CHEBI:456216"/>
        <dbReference type="EC" id="2.7.4.9"/>
    </reaction>
</comment>
<dbReference type="InterPro" id="IPR018094">
    <property type="entry name" value="Thymidylate_kinase"/>
</dbReference>
<dbReference type="AlphaFoldDB" id="U2QWU7"/>
<evidence type="ECO:0000256" key="2">
    <source>
        <dbReference type="ARBA" id="ARBA00012980"/>
    </source>
</evidence>
<keyword evidence="14" id="KW-1185">Reference proteome</keyword>
<evidence type="ECO:0000256" key="5">
    <source>
        <dbReference type="ARBA" id="ARBA00022727"/>
    </source>
</evidence>
<dbReference type="PANTHER" id="PTHR10344:SF4">
    <property type="entry name" value="UMP-CMP KINASE 2, MITOCHONDRIAL"/>
    <property type="match status" value="1"/>
</dbReference>
<sequence length="209" mass="24102">MKGKFITVEGTDGSGKTTFLQFITKYLVNKGYKVVLTREPGGTEFSEKVRELLFDSNNRIDAKTESLLFCASRRDHIINKIIPYIEKGYIVICDRFVDSSIAYQSYGRGLKKIDIMNINKYTTDGLEPDLTIYFSVDVKIGLNRTKNRDNNNRMDLEELSFYERVKQGYDELSLEYNKRIKTIDANKPYNIVEKEALEVVEGFLNDGDI</sequence>
<evidence type="ECO:0000256" key="3">
    <source>
        <dbReference type="ARBA" id="ARBA00017144"/>
    </source>
</evidence>
<feature type="domain" description="Thymidylate kinase-like" evidence="12">
    <location>
        <begin position="8"/>
        <end position="195"/>
    </location>
</feature>
<evidence type="ECO:0000256" key="6">
    <source>
        <dbReference type="ARBA" id="ARBA00022741"/>
    </source>
</evidence>
<dbReference type="PATRIC" id="fig|1321820.3.peg.17"/>
<dbReference type="HAMAP" id="MF_00165">
    <property type="entry name" value="Thymidylate_kinase"/>
    <property type="match status" value="1"/>
</dbReference>
<dbReference type="HOGENOM" id="CLU_049131_0_2_9"/>
<dbReference type="EMBL" id="AWVP01000002">
    <property type="protein sequence ID" value="ERK60694.1"/>
    <property type="molecule type" value="Genomic_DNA"/>
</dbReference>
<dbReference type="InterPro" id="IPR018095">
    <property type="entry name" value="Thymidylate_kin_CS"/>
</dbReference>
<dbReference type="GO" id="GO:0006233">
    <property type="term" value="P:dTDP biosynthetic process"/>
    <property type="evidence" value="ECO:0007669"/>
    <property type="project" value="InterPro"/>
</dbReference>
<dbReference type="GO" id="GO:0004798">
    <property type="term" value="F:dTMP kinase activity"/>
    <property type="evidence" value="ECO:0007669"/>
    <property type="project" value="UniProtKB-UniRule"/>
</dbReference>
<dbReference type="GO" id="GO:0006235">
    <property type="term" value="P:dTTP biosynthetic process"/>
    <property type="evidence" value="ECO:0007669"/>
    <property type="project" value="UniProtKB-UniRule"/>
</dbReference>
<dbReference type="Proteomes" id="UP000016637">
    <property type="component" value="Unassembled WGS sequence"/>
</dbReference>
<dbReference type="InterPro" id="IPR039430">
    <property type="entry name" value="Thymidylate_kin-like_dom"/>
</dbReference>
<evidence type="ECO:0000256" key="10">
    <source>
        <dbReference type="ARBA" id="ARBA00057735"/>
    </source>
</evidence>
<dbReference type="InterPro" id="IPR027417">
    <property type="entry name" value="P-loop_NTPase"/>
</dbReference>
<keyword evidence="7 11" id="KW-0418">Kinase</keyword>
<dbReference type="GO" id="GO:0006227">
    <property type="term" value="P:dUDP biosynthetic process"/>
    <property type="evidence" value="ECO:0007669"/>
    <property type="project" value="TreeGrafter"/>
</dbReference>
<dbReference type="CDD" id="cd01672">
    <property type="entry name" value="TMPK"/>
    <property type="match status" value="1"/>
</dbReference>
<gene>
    <name evidence="11" type="primary">tmk</name>
    <name evidence="13" type="ORF">HMPREF1983_00018</name>
</gene>
<evidence type="ECO:0000256" key="1">
    <source>
        <dbReference type="ARBA" id="ARBA00009776"/>
    </source>
</evidence>
<dbReference type="Pfam" id="PF02223">
    <property type="entry name" value="Thymidylate_kin"/>
    <property type="match status" value="1"/>
</dbReference>
<evidence type="ECO:0000256" key="11">
    <source>
        <dbReference type="HAMAP-Rule" id="MF_00165"/>
    </source>
</evidence>
<dbReference type="FunFam" id="3.40.50.300:FF:000225">
    <property type="entry name" value="Thymidylate kinase"/>
    <property type="match status" value="1"/>
</dbReference>
<evidence type="ECO:0000256" key="7">
    <source>
        <dbReference type="ARBA" id="ARBA00022777"/>
    </source>
</evidence>
<dbReference type="PROSITE" id="PS01331">
    <property type="entry name" value="THYMIDYLATE_KINASE"/>
    <property type="match status" value="1"/>
</dbReference>
<dbReference type="eggNOG" id="COG0125">
    <property type="taxonomic scope" value="Bacteria"/>
</dbReference>
<keyword evidence="6 11" id="KW-0547">Nucleotide-binding</keyword>
<dbReference type="GO" id="GO:0005829">
    <property type="term" value="C:cytosol"/>
    <property type="evidence" value="ECO:0007669"/>
    <property type="project" value="TreeGrafter"/>
</dbReference>
<evidence type="ECO:0000259" key="12">
    <source>
        <dbReference type="Pfam" id="PF02223"/>
    </source>
</evidence>
<comment type="function">
    <text evidence="10 11">Phosphorylation of dTMP to form dTDP in both de novo and salvage pathways of dTTP synthesis.</text>
</comment>
<dbReference type="SUPFAM" id="SSF52540">
    <property type="entry name" value="P-loop containing nucleoside triphosphate hydrolases"/>
    <property type="match status" value="1"/>
</dbReference>
<evidence type="ECO:0000256" key="8">
    <source>
        <dbReference type="ARBA" id="ARBA00022840"/>
    </source>
</evidence>